<keyword evidence="4" id="KW-1185">Reference proteome</keyword>
<comment type="caution">
    <text evidence="3">The sequence shown here is derived from an EMBL/GenBank/DDBJ whole genome shotgun (WGS) entry which is preliminary data.</text>
</comment>
<dbReference type="PROSITE" id="PS50005">
    <property type="entry name" value="TPR"/>
    <property type="match status" value="1"/>
</dbReference>
<name>A0A2T6C2Z0_9FLAO</name>
<dbReference type="Pfam" id="PF14559">
    <property type="entry name" value="TPR_19"/>
    <property type="match status" value="1"/>
</dbReference>
<dbReference type="Gene3D" id="1.25.40.10">
    <property type="entry name" value="Tetratricopeptide repeat domain"/>
    <property type="match status" value="1"/>
</dbReference>
<reference evidence="3 4" key="1">
    <citation type="submission" date="2018-04" db="EMBL/GenBank/DDBJ databases">
        <title>Genomic Encyclopedia of Archaeal and Bacterial Type Strains, Phase II (KMG-II): from individual species to whole genera.</title>
        <authorList>
            <person name="Goeker M."/>
        </authorList>
    </citation>
    <scope>NUCLEOTIDE SEQUENCE [LARGE SCALE GENOMIC DNA]</scope>
    <source>
        <strain evidence="3 4">DSM 25731</strain>
    </source>
</reference>
<evidence type="ECO:0000313" key="3">
    <source>
        <dbReference type="EMBL" id="PTX62658.1"/>
    </source>
</evidence>
<dbReference type="RefSeq" id="WP_108113653.1">
    <property type="nucleotide sequence ID" value="NZ_QBKT01000002.1"/>
</dbReference>
<gene>
    <name evidence="3" type="ORF">C8N46_10254</name>
</gene>
<feature type="region of interest" description="Disordered" evidence="2">
    <location>
        <begin position="1"/>
        <end position="21"/>
    </location>
</feature>
<evidence type="ECO:0000313" key="4">
    <source>
        <dbReference type="Proteomes" id="UP000244090"/>
    </source>
</evidence>
<sequence length="324" mass="38387">MSFFKKLFGKQQNTPKSTPTEDKAFTEFFEDTLSRYLQDPEKEMTFEFEMPDGTILPPSVAFVGAYEEWKNIQSVWDQRSVLYRSLDEKYTQILKKWQFLERFIVDRYPAMGVKFVQEKATDKDMEDVEFLTSTARCYFFLSDYETAHDFIQKALKIDPKHKRAKIALADILHLKGEHEASHKLYHEILEESDIKKIEEDGEVYLFDIVSFHGQLLHSSVYAVSLLSDERIEEDMWNAVAEEFYHCPYFRTQHANWLFNKDENLKGIAKLISTTQEFPEHKLAVINAHSIILQFREQMNSSDLWEEDLQRLTKIIEKRGWEFAE</sequence>
<dbReference type="InterPro" id="IPR011990">
    <property type="entry name" value="TPR-like_helical_dom_sf"/>
</dbReference>
<dbReference type="Proteomes" id="UP000244090">
    <property type="component" value="Unassembled WGS sequence"/>
</dbReference>
<dbReference type="OrthoDB" id="626812at2"/>
<dbReference type="SUPFAM" id="SSF48452">
    <property type="entry name" value="TPR-like"/>
    <property type="match status" value="1"/>
</dbReference>
<evidence type="ECO:0000256" key="1">
    <source>
        <dbReference type="PROSITE-ProRule" id="PRU00339"/>
    </source>
</evidence>
<dbReference type="InterPro" id="IPR019734">
    <property type="entry name" value="TPR_rpt"/>
</dbReference>
<evidence type="ECO:0000256" key="2">
    <source>
        <dbReference type="SAM" id="MobiDB-lite"/>
    </source>
</evidence>
<accession>A0A2T6C2Z0</accession>
<feature type="repeat" description="TPR" evidence="1">
    <location>
        <begin position="128"/>
        <end position="161"/>
    </location>
</feature>
<dbReference type="EMBL" id="QBKT01000002">
    <property type="protein sequence ID" value="PTX62658.1"/>
    <property type="molecule type" value="Genomic_DNA"/>
</dbReference>
<protein>
    <submittedName>
        <fullName evidence="3">Uncharacterized protein</fullName>
    </submittedName>
</protein>
<organism evidence="3 4">
    <name type="scientific">Kordia periserrulae</name>
    <dbReference type="NCBI Taxonomy" id="701523"/>
    <lineage>
        <taxon>Bacteria</taxon>
        <taxon>Pseudomonadati</taxon>
        <taxon>Bacteroidota</taxon>
        <taxon>Flavobacteriia</taxon>
        <taxon>Flavobacteriales</taxon>
        <taxon>Flavobacteriaceae</taxon>
        <taxon>Kordia</taxon>
    </lineage>
</organism>
<dbReference type="AlphaFoldDB" id="A0A2T6C2Z0"/>
<proteinExistence type="predicted"/>
<keyword evidence="1" id="KW-0802">TPR repeat</keyword>